<evidence type="ECO:0000313" key="2">
    <source>
        <dbReference type="Proteomes" id="UP000005038"/>
    </source>
</evidence>
<comment type="caution">
    <text evidence="1">The sequence shown here is derived from an EMBL/GenBank/DDBJ whole genome shotgun (WGS) entry which is preliminary data.</text>
</comment>
<name>H5TGW7_GORO1</name>
<organism evidence="1 2">
    <name type="scientific">Gordonia otitidis (strain DSM 44809 / CCUG 52243 / JCM 12355 / NBRC 100426 / IFM 10032)</name>
    <dbReference type="NCBI Taxonomy" id="1108044"/>
    <lineage>
        <taxon>Bacteria</taxon>
        <taxon>Bacillati</taxon>
        <taxon>Actinomycetota</taxon>
        <taxon>Actinomycetes</taxon>
        <taxon>Mycobacteriales</taxon>
        <taxon>Gordoniaceae</taxon>
        <taxon>Gordonia</taxon>
    </lineage>
</organism>
<dbReference type="EMBL" id="BAFB01000025">
    <property type="protein sequence ID" value="GAB32725.1"/>
    <property type="molecule type" value="Genomic_DNA"/>
</dbReference>
<reference evidence="1" key="1">
    <citation type="submission" date="2012-02" db="EMBL/GenBank/DDBJ databases">
        <title>Whole genome shotgun sequence of Gordonia otitidis NBRC 100426.</title>
        <authorList>
            <person name="Yoshida I."/>
            <person name="Hosoyama A."/>
            <person name="Tsuchikane K."/>
            <person name="Katsumata H."/>
            <person name="Yamazaki S."/>
            <person name="Fujita N."/>
        </authorList>
    </citation>
    <scope>NUCLEOTIDE SEQUENCE [LARGE SCALE GENOMIC DNA]</scope>
    <source>
        <strain evidence="1">NBRC 100426</strain>
    </source>
</reference>
<accession>H5TGW7</accession>
<evidence type="ECO:0000313" key="1">
    <source>
        <dbReference type="EMBL" id="GAB32725.1"/>
    </source>
</evidence>
<dbReference type="AlphaFoldDB" id="H5TGW7"/>
<dbReference type="Proteomes" id="UP000005038">
    <property type="component" value="Unassembled WGS sequence"/>
</dbReference>
<keyword evidence="2" id="KW-1185">Reference proteome</keyword>
<dbReference type="STRING" id="1108044.GOOTI_025_00050"/>
<protein>
    <submittedName>
        <fullName evidence="1">Uncharacterized protein</fullName>
    </submittedName>
</protein>
<sequence length="69" mass="8014">MPNQFIEEAKALYEELRAVQDARIESYSVGYARERRLYFSEVEPAVRLADCLKAVAREYRERSLAEDAA</sequence>
<proteinExistence type="predicted"/>
<gene>
    <name evidence="1" type="ORF">GOOTI_025_00050</name>
</gene>